<evidence type="ECO:0000313" key="4">
    <source>
        <dbReference type="Proteomes" id="UP001175261"/>
    </source>
</evidence>
<feature type="signal peptide" evidence="2">
    <location>
        <begin position="1"/>
        <end position="19"/>
    </location>
</feature>
<feature type="region of interest" description="Disordered" evidence="1">
    <location>
        <begin position="93"/>
        <end position="133"/>
    </location>
</feature>
<dbReference type="AlphaFoldDB" id="A0AA39GQ02"/>
<dbReference type="EMBL" id="JAPDFR010000001">
    <property type="protein sequence ID" value="KAK0391435.1"/>
    <property type="molecule type" value="Genomic_DNA"/>
</dbReference>
<evidence type="ECO:0000256" key="1">
    <source>
        <dbReference type="SAM" id="MobiDB-lite"/>
    </source>
</evidence>
<keyword evidence="2" id="KW-0732">Signal</keyword>
<feature type="chain" id="PRO_5041416886" evidence="2">
    <location>
        <begin position="20"/>
        <end position="181"/>
    </location>
</feature>
<dbReference type="PROSITE" id="PS51257">
    <property type="entry name" value="PROKAR_LIPOPROTEIN"/>
    <property type="match status" value="1"/>
</dbReference>
<comment type="caution">
    <text evidence="3">The sequence shown here is derived from an EMBL/GenBank/DDBJ whole genome shotgun (WGS) entry which is preliminary data.</text>
</comment>
<sequence length="181" mass="18590">MKATFVIAAAASLACTTSASPVQARDVAADGKGGFFDGFFDGLKPGSKDGHDGIFGQGPNFFSTVFDSAACIVSSFIGGGNPLCKGRGDAVVTTPSGGDKGDKGDKATTSSSSSNSNANTNSNSNSKNNRYSFTYDTNKDGSLKVEITLDRGGTCTYNLQADGKPIKEVVNEAAKKCLDKN</sequence>
<accession>A0AA39GQ02</accession>
<feature type="compositionally biased region" description="Low complexity" evidence="1">
    <location>
        <begin position="107"/>
        <end position="129"/>
    </location>
</feature>
<dbReference type="Proteomes" id="UP001175261">
    <property type="component" value="Unassembled WGS sequence"/>
</dbReference>
<keyword evidence="4" id="KW-1185">Reference proteome</keyword>
<evidence type="ECO:0000313" key="3">
    <source>
        <dbReference type="EMBL" id="KAK0391435.1"/>
    </source>
</evidence>
<gene>
    <name evidence="3" type="ORF">NLU13_0936</name>
</gene>
<proteinExistence type="predicted"/>
<evidence type="ECO:0000256" key="2">
    <source>
        <dbReference type="SAM" id="SignalP"/>
    </source>
</evidence>
<protein>
    <submittedName>
        <fullName evidence="3">Uncharacterized protein</fullName>
    </submittedName>
</protein>
<name>A0AA39GQ02_SARSR</name>
<organism evidence="3 4">
    <name type="scientific">Sarocladium strictum</name>
    <name type="common">Black bundle disease fungus</name>
    <name type="synonym">Acremonium strictum</name>
    <dbReference type="NCBI Taxonomy" id="5046"/>
    <lineage>
        <taxon>Eukaryota</taxon>
        <taxon>Fungi</taxon>
        <taxon>Dikarya</taxon>
        <taxon>Ascomycota</taxon>
        <taxon>Pezizomycotina</taxon>
        <taxon>Sordariomycetes</taxon>
        <taxon>Hypocreomycetidae</taxon>
        <taxon>Hypocreales</taxon>
        <taxon>Sarocladiaceae</taxon>
        <taxon>Sarocladium</taxon>
    </lineage>
</organism>
<reference evidence="3" key="1">
    <citation type="submission" date="2022-10" db="EMBL/GenBank/DDBJ databases">
        <title>Determination and structural analysis of whole genome sequence of Sarocladium strictum F4-1.</title>
        <authorList>
            <person name="Hu L."/>
            <person name="Jiang Y."/>
        </authorList>
    </citation>
    <scope>NUCLEOTIDE SEQUENCE</scope>
    <source>
        <strain evidence="3">F4-1</strain>
    </source>
</reference>